<keyword evidence="1" id="KW-0808">Transferase</keyword>
<dbReference type="PANTHER" id="PTHR46401:SF2">
    <property type="entry name" value="GLYCOSYLTRANSFERASE WBBK-RELATED"/>
    <property type="match status" value="1"/>
</dbReference>
<evidence type="ECO:0000313" key="5">
    <source>
        <dbReference type="Proteomes" id="UP000242972"/>
    </source>
</evidence>
<feature type="domain" description="Glycosyltransferase subfamily 4-like N-terminal" evidence="3">
    <location>
        <begin position="183"/>
        <end position="334"/>
    </location>
</feature>
<evidence type="ECO:0000256" key="1">
    <source>
        <dbReference type="ARBA" id="ARBA00022679"/>
    </source>
</evidence>
<comment type="caution">
    <text evidence="4">The sequence shown here is derived from an EMBL/GenBank/DDBJ whole genome shotgun (WGS) entry which is preliminary data.</text>
</comment>
<dbReference type="Pfam" id="PF00534">
    <property type="entry name" value="Glycos_transf_1"/>
    <property type="match status" value="1"/>
</dbReference>
<name>A0A2T2XIP3_9FIRM</name>
<evidence type="ECO:0000259" key="2">
    <source>
        <dbReference type="Pfam" id="PF00534"/>
    </source>
</evidence>
<evidence type="ECO:0000313" key="4">
    <source>
        <dbReference type="EMBL" id="PSR34373.1"/>
    </source>
</evidence>
<evidence type="ECO:0000259" key="3">
    <source>
        <dbReference type="Pfam" id="PF13439"/>
    </source>
</evidence>
<dbReference type="AlphaFoldDB" id="A0A2T2XIP3"/>
<dbReference type="CDD" id="cd03801">
    <property type="entry name" value="GT4_PimA-like"/>
    <property type="match status" value="1"/>
</dbReference>
<dbReference type="EMBL" id="PXYW01000009">
    <property type="protein sequence ID" value="PSR34373.1"/>
    <property type="molecule type" value="Genomic_DNA"/>
</dbReference>
<organism evidence="4 5">
    <name type="scientific">Sulfobacillus benefaciens</name>
    <dbReference type="NCBI Taxonomy" id="453960"/>
    <lineage>
        <taxon>Bacteria</taxon>
        <taxon>Bacillati</taxon>
        <taxon>Bacillota</taxon>
        <taxon>Clostridia</taxon>
        <taxon>Eubacteriales</taxon>
        <taxon>Clostridiales Family XVII. Incertae Sedis</taxon>
        <taxon>Sulfobacillus</taxon>
    </lineage>
</organism>
<gene>
    <name evidence="4" type="ORF">C7B46_05500</name>
</gene>
<accession>A0A2T2XIP3</accession>
<dbReference type="InterPro" id="IPR001296">
    <property type="entry name" value="Glyco_trans_1"/>
</dbReference>
<sequence length="539" mass="60266">MKSRLWFSERTDVPSQSPWVGAHRLRHGIWPRTPSHEEISYIADVKEHLASYQECKIGLLDLDDATIWEKSRAVSQQVDLYLWNSISTIDGPPTMVHDLAFETPVPGAYDVIVIGYRLWQAMPGITEVARTALAPRGAILAPSAANISSPSFAMESAQSTSHLFVWRRSRINLLMVAPGLVAGGADRALIDLINGLDSSRFTLYLATTEPQSNTWIKHVLGRVAEYWDIGAMGSDHLMRQKMLQHVVMAKQVDQMYIMHSQIGFDILPWLKANTQVKTIAQFHLEEPGGGWIHYALSRYQNLIDQIVVISHDLKQQLVSKYYVEPHKISVVYLGLTVPESPTPPPLPAPSGEIRILYPARLDPQKAPRRVVDIAQMLQLQQINALIDVVGSGSLESELRHRIGRARLESKVVLHGAEEPAKMRHWYQKSHAIMLTSDYEGLPLVILESMAEGRPAIAPDLGATREVITSETGFLISEPSDIKAYVHAIDQLAHNPHLVETLGAAAHRRVQQQFDPGDTLKKYQEIFLHLSTSGRPPVMI</sequence>
<protein>
    <recommendedName>
        <fullName evidence="6">Glycosyl transferase family 1 domain-containing protein</fullName>
    </recommendedName>
</protein>
<feature type="domain" description="Glycosyl transferase family 1" evidence="2">
    <location>
        <begin position="346"/>
        <end position="506"/>
    </location>
</feature>
<dbReference type="Gene3D" id="3.40.50.2000">
    <property type="entry name" value="Glycogen Phosphorylase B"/>
    <property type="match status" value="2"/>
</dbReference>
<evidence type="ECO:0008006" key="6">
    <source>
        <dbReference type="Google" id="ProtNLM"/>
    </source>
</evidence>
<dbReference type="Proteomes" id="UP000242972">
    <property type="component" value="Unassembled WGS sequence"/>
</dbReference>
<dbReference type="GO" id="GO:0009103">
    <property type="term" value="P:lipopolysaccharide biosynthetic process"/>
    <property type="evidence" value="ECO:0007669"/>
    <property type="project" value="TreeGrafter"/>
</dbReference>
<dbReference type="PANTHER" id="PTHR46401">
    <property type="entry name" value="GLYCOSYLTRANSFERASE WBBK-RELATED"/>
    <property type="match status" value="1"/>
</dbReference>
<dbReference type="InterPro" id="IPR028098">
    <property type="entry name" value="Glyco_trans_4-like_N"/>
</dbReference>
<dbReference type="SUPFAM" id="SSF53756">
    <property type="entry name" value="UDP-Glycosyltransferase/glycogen phosphorylase"/>
    <property type="match status" value="1"/>
</dbReference>
<proteinExistence type="predicted"/>
<reference evidence="4 5" key="1">
    <citation type="journal article" date="2014" name="BMC Genomics">
        <title>Comparison of environmental and isolate Sulfobacillus genomes reveals diverse carbon, sulfur, nitrogen, and hydrogen metabolisms.</title>
        <authorList>
            <person name="Justice N.B."/>
            <person name="Norman A."/>
            <person name="Brown C.T."/>
            <person name="Singh A."/>
            <person name="Thomas B.C."/>
            <person name="Banfield J.F."/>
        </authorList>
    </citation>
    <scope>NUCLEOTIDE SEQUENCE [LARGE SCALE GENOMIC DNA]</scope>
    <source>
        <strain evidence="4">AMDSBA4</strain>
    </source>
</reference>
<dbReference type="GO" id="GO:0016757">
    <property type="term" value="F:glycosyltransferase activity"/>
    <property type="evidence" value="ECO:0007669"/>
    <property type="project" value="InterPro"/>
</dbReference>
<dbReference type="Pfam" id="PF13439">
    <property type="entry name" value="Glyco_transf_4"/>
    <property type="match status" value="1"/>
</dbReference>